<organism evidence="1 2">
    <name type="scientific">Pleurodeles waltl</name>
    <name type="common">Iberian ribbed newt</name>
    <dbReference type="NCBI Taxonomy" id="8319"/>
    <lineage>
        <taxon>Eukaryota</taxon>
        <taxon>Metazoa</taxon>
        <taxon>Chordata</taxon>
        <taxon>Craniata</taxon>
        <taxon>Vertebrata</taxon>
        <taxon>Euteleostomi</taxon>
        <taxon>Amphibia</taxon>
        <taxon>Batrachia</taxon>
        <taxon>Caudata</taxon>
        <taxon>Salamandroidea</taxon>
        <taxon>Salamandridae</taxon>
        <taxon>Pleurodelinae</taxon>
        <taxon>Pleurodeles</taxon>
    </lineage>
</organism>
<proteinExistence type="predicted"/>
<evidence type="ECO:0000313" key="1">
    <source>
        <dbReference type="EMBL" id="KAJ1107597.1"/>
    </source>
</evidence>
<name>A0AAV7MZ52_PLEWA</name>
<accession>A0AAV7MZ52</accession>
<keyword evidence="2" id="KW-1185">Reference proteome</keyword>
<protein>
    <submittedName>
        <fullName evidence="1">Uncharacterized protein</fullName>
    </submittedName>
</protein>
<sequence length="186" mass="20276">MPNAPGVLPVPSSPNLEVFFPAPRNAEKPDGAGLLKPLRKRNRGRRCVTRRPRKSRPYGRGAVLSVLINTYKVEITLVLGVEDARYVHIPCTGGSEFFVRQWLPMLAFMVPKVRSRPPCFSQSAEVTPKGALPVAQIPECLAAAILSPRALFRLASSPFVSKPKLVVSGGQSRTSIAPTVRNLEPN</sequence>
<gene>
    <name evidence="1" type="ORF">NDU88_004987</name>
</gene>
<reference evidence="1" key="1">
    <citation type="journal article" date="2022" name="bioRxiv">
        <title>Sequencing and chromosome-scale assembly of the giantPleurodeles waltlgenome.</title>
        <authorList>
            <person name="Brown T."/>
            <person name="Elewa A."/>
            <person name="Iarovenko S."/>
            <person name="Subramanian E."/>
            <person name="Araus A.J."/>
            <person name="Petzold A."/>
            <person name="Susuki M."/>
            <person name="Suzuki K.-i.T."/>
            <person name="Hayashi T."/>
            <person name="Toyoda A."/>
            <person name="Oliveira C."/>
            <person name="Osipova E."/>
            <person name="Leigh N.D."/>
            <person name="Simon A."/>
            <person name="Yun M.H."/>
        </authorList>
    </citation>
    <scope>NUCLEOTIDE SEQUENCE</scope>
    <source>
        <strain evidence="1">20211129_DDA</strain>
        <tissue evidence="1">Liver</tissue>
    </source>
</reference>
<evidence type="ECO:0000313" key="2">
    <source>
        <dbReference type="Proteomes" id="UP001066276"/>
    </source>
</evidence>
<dbReference type="EMBL" id="JANPWB010000013">
    <property type="protein sequence ID" value="KAJ1107597.1"/>
    <property type="molecule type" value="Genomic_DNA"/>
</dbReference>
<comment type="caution">
    <text evidence="1">The sequence shown here is derived from an EMBL/GenBank/DDBJ whole genome shotgun (WGS) entry which is preliminary data.</text>
</comment>
<dbReference type="AlphaFoldDB" id="A0AAV7MZ52"/>
<dbReference type="Proteomes" id="UP001066276">
    <property type="component" value="Chromosome 9"/>
</dbReference>